<keyword evidence="2" id="KW-1185">Reference proteome</keyword>
<dbReference type="EMBL" id="FO082843">
    <property type="protein sequence ID" value="CCF62546.1"/>
    <property type="molecule type" value="Genomic_DNA"/>
</dbReference>
<name>H6RC10_NOCCG</name>
<sequence>MLTTLIREWCERDRRRQVELRIGDAELVLSGNTADQLDIVDKFLGEVAERRDGEPQTELDS</sequence>
<gene>
    <name evidence="1" type="ordered locus">NOCYR_1760</name>
</gene>
<organism evidence="1 2">
    <name type="scientific">Nocardia cyriacigeorgica (strain GUH-2)</name>
    <dbReference type="NCBI Taxonomy" id="1127134"/>
    <lineage>
        <taxon>Bacteria</taxon>
        <taxon>Bacillati</taxon>
        <taxon>Actinomycetota</taxon>
        <taxon>Actinomycetes</taxon>
        <taxon>Mycobacteriales</taxon>
        <taxon>Nocardiaceae</taxon>
        <taxon>Nocardia</taxon>
    </lineage>
</organism>
<dbReference type="AlphaFoldDB" id="H6RC10"/>
<dbReference type="KEGG" id="ncy:NOCYR_1760"/>
<accession>H6RC10</accession>
<dbReference type="HOGENOM" id="CLU_2918035_0_0_11"/>
<evidence type="ECO:0000313" key="1">
    <source>
        <dbReference type="EMBL" id="CCF62546.1"/>
    </source>
</evidence>
<reference evidence="1 2" key="1">
    <citation type="journal article" date="2012" name="J. Bacteriol.">
        <title>Genome sequence of the human- and animal-pathogenic strain Nocardia cyriacigeorgica GUH-2.</title>
        <authorList>
            <person name="Zoropogui A."/>
            <person name="Pujic P."/>
            <person name="Normand P."/>
            <person name="Barbe V."/>
            <person name="Beaman B."/>
            <person name="Beaman L."/>
            <person name="Boiron P."/>
            <person name="Colinon C."/>
            <person name="Deredjian A."/>
            <person name="Graindorge A."/>
            <person name="Mangenot S."/>
            <person name="Nazaret S."/>
            <person name="Neto M."/>
            <person name="Petit S."/>
            <person name="Roche D."/>
            <person name="Vallenet D."/>
            <person name="Rodriguez-Nava V."/>
            <person name="Richard Y."/>
            <person name="Cournoyer B."/>
            <person name="Blaha D."/>
        </authorList>
    </citation>
    <scope>NUCLEOTIDE SEQUENCE [LARGE SCALE GENOMIC DNA]</scope>
    <source>
        <strain evidence="1 2">GUH-2</strain>
    </source>
</reference>
<evidence type="ECO:0000313" key="2">
    <source>
        <dbReference type="Proteomes" id="UP000008190"/>
    </source>
</evidence>
<protein>
    <submittedName>
        <fullName evidence="1">Uncharacterized protein</fullName>
    </submittedName>
</protein>
<proteinExistence type="predicted"/>
<dbReference type="Proteomes" id="UP000008190">
    <property type="component" value="Chromosome"/>
</dbReference>